<keyword evidence="4" id="KW-1185">Reference proteome</keyword>
<protein>
    <recommendedName>
        <fullName evidence="1">Glucosamine 6-phosphate N-acetyltransferase</fullName>
        <ecNumber evidence="1">2.3.1.4</ecNumber>
    </recommendedName>
</protein>
<sequence>MSISFRKLQRSDYNKGFLQLLNQLAPVQNFSKDFFDQVYNDFQKTPQKHVFVGEIENNLVCSGTLLLERKFFFNGVNFGHIEDIVVDEKWRGKRVGYKLMERLIQDGKENNCIRLVLDCVDDKKDFYIKCGFFRRGNQMNLHFK</sequence>
<dbReference type="InterPro" id="IPR000182">
    <property type="entry name" value="GNAT_dom"/>
</dbReference>
<proteinExistence type="inferred from homology"/>
<organism evidence="3 4">
    <name type="scientific">Tritrichomonas musculus</name>
    <dbReference type="NCBI Taxonomy" id="1915356"/>
    <lineage>
        <taxon>Eukaryota</taxon>
        <taxon>Metamonada</taxon>
        <taxon>Parabasalia</taxon>
        <taxon>Tritrichomonadida</taxon>
        <taxon>Tritrichomonadidae</taxon>
        <taxon>Tritrichomonas</taxon>
    </lineage>
</organism>
<keyword evidence="1" id="KW-0808">Transferase</keyword>
<comment type="pathway">
    <text evidence="1">Nucleotide-sugar biosynthesis; UDP-N-acetyl-alpha-D-glucosamine biosynthesis; N-acetyl-alpha-D-glucosamine 1-phosphate from alpha-D-glucosamine 6-phosphate (route I): step 1/2.</text>
</comment>
<accession>A0ABR2JLC2</accession>
<evidence type="ECO:0000313" key="3">
    <source>
        <dbReference type="EMBL" id="KAK8878002.1"/>
    </source>
</evidence>
<evidence type="ECO:0000256" key="1">
    <source>
        <dbReference type="RuleBase" id="RU365086"/>
    </source>
</evidence>
<comment type="caution">
    <text evidence="3">The sequence shown here is derived from an EMBL/GenBank/DDBJ whole genome shotgun (WGS) entry which is preliminary data.</text>
</comment>
<dbReference type="CDD" id="cd04301">
    <property type="entry name" value="NAT_SF"/>
    <property type="match status" value="1"/>
</dbReference>
<dbReference type="EC" id="2.3.1.4" evidence="1"/>
<evidence type="ECO:0000259" key="2">
    <source>
        <dbReference type="PROSITE" id="PS51186"/>
    </source>
</evidence>
<dbReference type="Proteomes" id="UP001470230">
    <property type="component" value="Unassembled WGS sequence"/>
</dbReference>
<dbReference type="PANTHER" id="PTHR13355:SF11">
    <property type="entry name" value="GLUCOSAMINE 6-PHOSPHATE N-ACETYLTRANSFERASE"/>
    <property type="match status" value="1"/>
</dbReference>
<reference evidence="3 4" key="1">
    <citation type="submission" date="2024-04" db="EMBL/GenBank/DDBJ databases">
        <title>Tritrichomonas musculus Genome.</title>
        <authorList>
            <person name="Alves-Ferreira E."/>
            <person name="Grigg M."/>
            <person name="Lorenzi H."/>
            <person name="Galac M."/>
        </authorList>
    </citation>
    <scope>NUCLEOTIDE SEQUENCE [LARGE SCALE GENOMIC DNA]</scope>
    <source>
        <strain evidence="3 4">EAF2021</strain>
    </source>
</reference>
<dbReference type="SUPFAM" id="SSF55729">
    <property type="entry name" value="Acyl-CoA N-acyltransferases (Nat)"/>
    <property type="match status" value="1"/>
</dbReference>
<dbReference type="EMBL" id="JAPFFF010000011">
    <property type="protein sequence ID" value="KAK8878002.1"/>
    <property type="molecule type" value="Genomic_DNA"/>
</dbReference>
<dbReference type="InterPro" id="IPR016181">
    <property type="entry name" value="Acyl_CoA_acyltransferase"/>
</dbReference>
<dbReference type="PANTHER" id="PTHR13355">
    <property type="entry name" value="GLUCOSAMINE 6-PHOSPHATE N-ACETYLTRANSFERASE"/>
    <property type="match status" value="1"/>
</dbReference>
<dbReference type="Pfam" id="PF00583">
    <property type="entry name" value="Acetyltransf_1"/>
    <property type="match status" value="1"/>
</dbReference>
<dbReference type="PROSITE" id="PS51186">
    <property type="entry name" value="GNAT"/>
    <property type="match status" value="1"/>
</dbReference>
<name>A0ABR2JLC2_9EUKA</name>
<dbReference type="InterPro" id="IPR039143">
    <property type="entry name" value="GNPNAT1-like"/>
</dbReference>
<dbReference type="Gene3D" id="3.40.630.30">
    <property type="match status" value="1"/>
</dbReference>
<gene>
    <name evidence="3" type="ORF">M9Y10_004765</name>
</gene>
<comment type="catalytic activity">
    <reaction evidence="1">
        <text>D-glucosamine 6-phosphate + acetyl-CoA = N-acetyl-D-glucosamine 6-phosphate + CoA + H(+)</text>
        <dbReference type="Rhea" id="RHEA:10292"/>
        <dbReference type="ChEBI" id="CHEBI:15378"/>
        <dbReference type="ChEBI" id="CHEBI:57287"/>
        <dbReference type="ChEBI" id="CHEBI:57288"/>
        <dbReference type="ChEBI" id="CHEBI:57513"/>
        <dbReference type="ChEBI" id="CHEBI:58725"/>
        <dbReference type="EC" id="2.3.1.4"/>
    </reaction>
</comment>
<feature type="domain" description="N-acetyltransferase" evidence="2">
    <location>
        <begin position="3"/>
        <end position="144"/>
    </location>
</feature>
<comment type="similarity">
    <text evidence="1">Belongs to the acetyltransferase family. GNA1 subfamily.</text>
</comment>
<evidence type="ECO:0000313" key="4">
    <source>
        <dbReference type="Proteomes" id="UP001470230"/>
    </source>
</evidence>
<keyword evidence="1" id="KW-0012">Acyltransferase</keyword>